<keyword evidence="4" id="KW-0472">Membrane</keyword>
<comment type="caution">
    <text evidence="6">The sequence shown here is derived from an EMBL/GenBank/DDBJ whole genome shotgun (WGS) entry which is preliminary data.</text>
</comment>
<feature type="transmembrane region" description="Helical" evidence="4">
    <location>
        <begin position="375"/>
        <end position="395"/>
    </location>
</feature>
<comment type="similarity">
    <text evidence="1">Belongs to the glycosyltransferase 2 family.</text>
</comment>
<keyword evidence="3" id="KW-0808">Transferase</keyword>
<proteinExistence type="inferred from homology"/>
<evidence type="ECO:0000256" key="4">
    <source>
        <dbReference type="SAM" id="Phobius"/>
    </source>
</evidence>
<keyword evidence="4" id="KW-1133">Transmembrane helix</keyword>
<dbReference type="InterPro" id="IPR001173">
    <property type="entry name" value="Glyco_trans_2-like"/>
</dbReference>
<gene>
    <name evidence="6" type="ORF">A2943_00310</name>
</gene>
<dbReference type="AlphaFoldDB" id="A0A1F4XHC5"/>
<keyword evidence="2" id="KW-0328">Glycosyltransferase</keyword>
<evidence type="ECO:0000259" key="5">
    <source>
        <dbReference type="Pfam" id="PF00535"/>
    </source>
</evidence>
<dbReference type="PANTHER" id="PTHR43630">
    <property type="entry name" value="POLY-BETA-1,6-N-ACETYL-D-GLUCOSAMINE SYNTHASE"/>
    <property type="match status" value="1"/>
</dbReference>
<dbReference type="PANTHER" id="PTHR43630:SF1">
    <property type="entry name" value="POLY-BETA-1,6-N-ACETYL-D-GLUCOSAMINE SYNTHASE"/>
    <property type="match status" value="1"/>
</dbReference>
<evidence type="ECO:0000256" key="2">
    <source>
        <dbReference type="ARBA" id="ARBA00022676"/>
    </source>
</evidence>
<dbReference type="InterPro" id="IPR029044">
    <property type="entry name" value="Nucleotide-diphossugar_trans"/>
</dbReference>
<dbReference type="STRING" id="1797243.A2943_00310"/>
<feature type="domain" description="Glycosyltransferase 2-like" evidence="5">
    <location>
        <begin position="46"/>
        <end position="213"/>
    </location>
</feature>
<feature type="transmembrane region" description="Helical" evidence="4">
    <location>
        <begin position="341"/>
        <end position="363"/>
    </location>
</feature>
<reference evidence="6 7" key="1">
    <citation type="journal article" date="2016" name="Nat. Commun.">
        <title>Thousands of microbial genomes shed light on interconnected biogeochemical processes in an aquifer system.</title>
        <authorList>
            <person name="Anantharaman K."/>
            <person name="Brown C.T."/>
            <person name="Hug L.A."/>
            <person name="Sharon I."/>
            <person name="Castelle C.J."/>
            <person name="Probst A.J."/>
            <person name="Thomas B.C."/>
            <person name="Singh A."/>
            <person name="Wilkins M.J."/>
            <person name="Karaoz U."/>
            <person name="Brodie E.L."/>
            <person name="Williams K.H."/>
            <person name="Hubbard S.S."/>
            <person name="Banfield J.F."/>
        </authorList>
    </citation>
    <scope>NUCLEOTIDE SEQUENCE [LARGE SCALE GENOMIC DNA]</scope>
</reference>
<dbReference type="CDD" id="cd06423">
    <property type="entry name" value="CESA_like"/>
    <property type="match status" value="1"/>
</dbReference>
<protein>
    <recommendedName>
        <fullName evidence="5">Glycosyltransferase 2-like domain-containing protein</fullName>
    </recommendedName>
</protein>
<dbReference type="GO" id="GO:0016757">
    <property type="term" value="F:glycosyltransferase activity"/>
    <property type="evidence" value="ECO:0007669"/>
    <property type="project" value="UniProtKB-KW"/>
</dbReference>
<evidence type="ECO:0000256" key="1">
    <source>
        <dbReference type="ARBA" id="ARBA00006739"/>
    </source>
</evidence>
<keyword evidence="4" id="KW-0812">Transmembrane</keyword>
<dbReference type="SUPFAM" id="SSF53448">
    <property type="entry name" value="Nucleotide-diphospho-sugar transferases"/>
    <property type="match status" value="1"/>
</dbReference>
<evidence type="ECO:0000313" key="6">
    <source>
        <dbReference type="EMBL" id="OGC81004.1"/>
    </source>
</evidence>
<feature type="transmembrane region" description="Helical" evidence="4">
    <location>
        <begin position="6"/>
        <end position="27"/>
    </location>
</feature>
<name>A0A1F4XHC5_9BACT</name>
<feature type="transmembrane region" description="Helical" evidence="4">
    <location>
        <begin position="287"/>
        <end position="311"/>
    </location>
</feature>
<sequence length="411" mass="46725">MDIGALGVGGVLFIALYFEVFLLISFFEQKPKKKTNRAPRRYPSVSIVVPCFNEEPTLAKTIYSLLSLRYPKEKLEVIVVDDGSTDNTRAIGERFAQTHQQVRFFHKENGGKYTALNLGIKESGSELVGCLDADSFVAPDALCEVIKRFEEHPETHAVVPAMHVYKPRRILELMQAAEYTFGIFIKRTFDNLTAISVLPGPFSIYRREMFDRIGFFRHAHNTEDMEIAFRMHAHGLKIRNSHTASVYTTVPTTLRALLRQRTRWSQGFLQNSRDYSYMYANPRYGHFGLLVLPFGLTMFFGALYAAGYILYTTLFFLVQRVLDLATTGVPLALPQLPRLDWFFLETGVLTFLVCAMFAVTLFTMLIGKNIGKTNIGWGSLVAYFVLYGFVAPLWLARAAWGVLLARESAWR</sequence>
<organism evidence="6 7">
    <name type="scientific">Candidatus Adlerbacteria bacterium RIFCSPLOWO2_01_FULL_51_16</name>
    <dbReference type="NCBI Taxonomy" id="1797243"/>
    <lineage>
        <taxon>Bacteria</taxon>
        <taxon>Candidatus Adleribacteriota</taxon>
    </lineage>
</organism>
<dbReference type="EMBL" id="MEWX01000008">
    <property type="protein sequence ID" value="OGC81004.1"/>
    <property type="molecule type" value="Genomic_DNA"/>
</dbReference>
<dbReference type="Pfam" id="PF00535">
    <property type="entry name" value="Glycos_transf_2"/>
    <property type="match status" value="1"/>
</dbReference>
<dbReference type="Proteomes" id="UP000176185">
    <property type="component" value="Unassembled WGS sequence"/>
</dbReference>
<evidence type="ECO:0000313" key="7">
    <source>
        <dbReference type="Proteomes" id="UP000176185"/>
    </source>
</evidence>
<evidence type="ECO:0000256" key="3">
    <source>
        <dbReference type="ARBA" id="ARBA00022679"/>
    </source>
</evidence>
<accession>A0A1F4XHC5</accession>
<dbReference type="Gene3D" id="3.90.550.10">
    <property type="entry name" value="Spore Coat Polysaccharide Biosynthesis Protein SpsA, Chain A"/>
    <property type="match status" value="1"/>
</dbReference>